<evidence type="ECO:0000256" key="1">
    <source>
        <dbReference type="SAM" id="Phobius"/>
    </source>
</evidence>
<name>A0ABU3VRT2_9EURY</name>
<evidence type="ECO:0000313" key="3">
    <source>
        <dbReference type="Proteomes" id="UP001272052"/>
    </source>
</evidence>
<proteinExistence type="predicted"/>
<keyword evidence="3" id="KW-1185">Reference proteome</keyword>
<evidence type="ECO:0000313" key="2">
    <source>
        <dbReference type="EMBL" id="MDV0446108.1"/>
    </source>
</evidence>
<protein>
    <recommendedName>
        <fullName evidence="4">DUF4282 domain-containing protein</fullName>
    </recommendedName>
</protein>
<dbReference type="Proteomes" id="UP001272052">
    <property type="component" value="Unassembled WGS sequence"/>
</dbReference>
<sequence length="89" mass="10459">MMVNEEKYKKWLMLDTLLIIGMWLFFVLSETFVIATILNAAIKTGVEVPAILLGFFVLVMALMFIINGLACWNVRKSIKEYMYEFKYYD</sequence>
<reference evidence="2 3" key="1">
    <citation type="submission" date="2023-06" db="EMBL/GenBank/DDBJ databases">
        <title>Genome sequence of Methanimicrococcus sp. At1.</title>
        <authorList>
            <person name="Protasov E."/>
            <person name="Platt K."/>
            <person name="Poehlein A."/>
            <person name="Daniel R."/>
            <person name="Brune A."/>
        </authorList>
    </citation>
    <scope>NUCLEOTIDE SEQUENCE [LARGE SCALE GENOMIC DNA]</scope>
    <source>
        <strain evidence="2 3">At1</strain>
    </source>
</reference>
<gene>
    <name evidence="2" type="ORF">MmiAt1_17210</name>
</gene>
<feature type="transmembrane region" description="Helical" evidence="1">
    <location>
        <begin position="50"/>
        <end position="72"/>
    </location>
</feature>
<keyword evidence="1" id="KW-1133">Transmembrane helix</keyword>
<dbReference type="RefSeq" id="WP_318786549.1">
    <property type="nucleotide sequence ID" value="NZ_JAWDKC010000032.1"/>
</dbReference>
<organism evidence="2 3">
    <name type="scientific">Methanimicrococcus hacksteinii</name>
    <dbReference type="NCBI Taxonomy" id="3028293"/>
    <lineage>
        <taxon>Archaea</taxon>
        <taxon>Methanobacteriati</taxon>
        <taxon>Methanobacteriota</taxon>
        <taxon>Stenosarchaea group</taxon>
        <taxon>Methanomicrobia</taxon>
        <taxon>Methanosarcinales</taxon>
        <taxon>Methanosarcinaceae</taxon>
        <taxon>Methanimicrococcus</taxon>
    </lineage>
</organism>
<accession>A0ABU3VRT2</accession>
<keyword evidence="1" id="KW-0812">Transmembrane</keyword>
<feature type="transmembrane region" description="Helical" evidence="1">
    <location>
        <begin position="12"/>
        <end position="38"/>
    </location>
</feature>
<dbReference type="EMBL" id="JAWDKC010000032">
    <property type="protein sequence ID" value="MDV0446108.1"/>
    <property type="molecule type" value="Genomic_DNA"/>
</dbReference>
<comment type="caution">
    <text evidence="2">The sequence shown here is derived from an EMBL/GenBank/DDBJ whole genome shotgun (WGS) entry which is preliminary data.</text>
</comment>
<evidence type="ECO:0008006" key="4">
    <source>
        <dbReference type="Google" id="ProtNLM"/>
    </source>
</evidence>
<keyword evidence="1" id="KW-0472">Membrane</keyword>